<feature type="transmembrane region" description="Helical" evidence="1">
    <location>
        <begin position="369"/>
        <end position="387"/>
    </location>
</feature>
<feature type="transmembrane region" description="Helical" evidence="1">
    <location>
        <begin position="12"/>
        <end position="30"/>
    </location>
</feature>
<proteinExistence type="predicted"/>
<evidence type="ECO:0000256" key="1">
    <source>
        <dbReference type="SAM" id="Phobius"/>
    </source>
</evidence>
<keyword evidence="1" id="KW-1133">Transmembrane helix</keyword>
<keyword evidence="3" id="KW-0012">Acyltransferase</keyword>
<sequence length="435" mass="47523">MSAEIGRNHTVDVTRALSVLIVVVFHGLLYTAHLTLDGSLYITQWSPPSWVFFASWLLMAMPAFFVCGGFANALIVDKMYARGTGFSHYLANRGRRLTGGLTLFVTFFAVVASVAGWLGFFDYAYQASTHFMRLLWFISVYLVIVLFAPFLVRLHDRFGAWVLVVFMVAIVIVDRGVFGHQLRGLGELNMFLVWLLCHQLGIGYQRGWFRTGPVMRTWILLGLAAGGIAVLVFLFGYPPSAVGFGNMPVANHLPPTLAMALLGVAQAAVMGLVERSGVLRNMRPRAEKLVGTINALAMTIYLWHIPCLAIGGMALLTVSTFVPSLSWLLLSQALVIAAGLAVLSVVAPAVGWVEFKLIPPLGEQQDRDLALLSFCVMIAGSMLVWNHGAMFDVRAPLSTVGVVSLWAGAALMVRASRPAGVARSTRDTLKLPRRR</sequence>
<dbReference type="Proteomes" id="UP000824504">
    <property type="component" value="Chromosome"/>
</dbReference>
<gene>
    <name evidence="3" type="ORF">KDB89_11490</name>
</gene>
<feature type="transmembrane region" description="Helical" evidence="1">
    <location>
        <begin position="257"/>
        <end position="274"/>
    </location>
</feature>
<accession>A0ABX8SGC7</accession>
<feature type="transmembrane region" description="Helical" evidence="1">
    <location>
        <begin position="217"/>
        <end position="237"/>
    </location>
</feature>
<dbReference type="Pfam" id="PF01757">
    <property type="entry name" value="Acyl_transf_3"/>
    <property type="match status" value="1"/>
</dbReference>
<dbReference type="RefSeq" id="WP_219081165.1">
    <property type="nucleotide sequence ID" value="NZ_CP079216.1"/>
</dbReference>
<keyword evidence="1" id="KW-0472">Membrane</keyword>
<dbReference type="GO" id="GO:0016746">
    <property type="term" value="F:acyltransferase activity"/>
    <property type="evidence" value="ECO:0007669"/>
    <property type="project" value="UniProtKB-KW"/>
</dbReference>
<dbReference type="InterPro" id="IPR002656">
    <property type="entry name" value="Acyl_transf_3_dom"/>
</dbReference>
<evidence type="ECO:0000313" key="4">
    <source>
        <dbReference type="Proteomes" id="UP000824504"/>
    </source>
</evidence>
<feature type="transmembrane region" description="Helical" evidence="1">
    <location>
        <begin position="50"/>
        <end position="76"/>
    </location>
</feature>
<feature type="transmembrane region" description="Helical" evidence="1">
    <location>
        <begin position="334"/>
        <end position="357"/>
    </location>
</feature>
<reference evidence="3 4" key="1">
    <citation type="submission" date="2021-07" db="EMBL/GenBank/DDBJ databases">
        <title>complete genome sequencing of Tessaracoccus sp.J1M15.</title>
        <authorList>
            <person name="Bae J.-W."/>
            <person name="Kim D.-y."/>
        </authorList>
    </citation>
    <scope>NUCLEOTIDE SEQUENCE [LARGE SCALE GENOMIC DNA]</scope>
    <source>
        <strain evidence="3 4">J1M15</strain>
    </source>
</reference>
<feature type="transmembrane region" description="Helical" evidence="1">
    <location>
        <begin position="131"/>
        <end position="151"/>
    </location>
</feature>
<organism evidence="3 4">
    <name type="scientific">Tessaracoccus palaemonis</name>
    <dbReference type="NCBI Taxonomy" id="2829499"/>
    <lineage>
        <taxon>Bacteria</taxon>
        <taxon>Bacillati</taxon>
        <taxon>Actinomycetota</taxon>
        <taxon>Actinomycetes</taxon>
        <taxon>Propionibacteriales</taxon>
        <taxon>Propionibacteriaceae</taxon>
        <taxon>Tessaracoccus</taxon>
    </lineage>
</organism>
<keyword evidence="4" id="KW-1185">Reference proteome</keyword>
<keyword evidence="3" id="KW-0808">Transferase</keyword>
<feature type="transmembrane region" description="Helical" evidence="1">
    <location>
        <begin position="97"/>
        <end position="119"/>
    </location>
</feature>
<evidence type="ECO:0000313" key="3">
    <source>
        <dbReference type="EMBL" id="QXT62366.1"/>
    </source>
</evidence>
<feature type="transmembrane region" description="Helical" evidence="1">
    <location>
        <begin position="393"/>
        <end position="413"/>
    </location>
</feature>
<keyword evidence="1" id="KW-0812">Transmembrane</keyword>
<evidence type="ECO:0000259" key="2">
    <source>
        <dbReference type="Pfam" id="PF01757"/>
    </source>
</evidence>
<feature type="domain" description="Acyltransferase 3" evidence="2">
    <location>
        <begin position="9"/>
        <end position="342"/>
    </location>
</feature>
<feature type="transmembrane region" description="Helical" evidence="1">
    <location>
        <begin position="184"/>
        <end position="205"/>
    </location>
</feature>
<dbReference type="EMBL" id="CP079216">
    <property type="protein sequence ID" value="QXT62366.1"/>
    <property type="molecule type" value="Genomic_DNA"/>
</dbReference>
<protein>
    <submittedName>
        <fullName evidence="3">Acyltransferase</fullName>
    </submittedName>
</protein>
<feature type="transmembrane region" description="Helical" evidence="1">
    <location>
        <begin position="295"/>
        <end position="322"/>
    </location>
</feature>
<name>A0ABX8SGC7_9ACTN</name>
<feature type="transmembrane region" description="Helical" evidence="1">
    <location>
        <begin position="158"/>
        <end position="178"/>
    </location>
</feature>